<dbReference type="RefSeq" id="WP_345048797.1">
    <property type="nucleotide sequence ID" value="NZ_BAAAVM010000023.1"/>
</dbReference>
<gene>
    <name evidence="1" type="ORF">GCM10010521_19510</name>
</gene>
<evidence type="ECO:0000313" key="2">
    <source>
        <dbReference type="Proteomes" id="UP001500893"/>
    </source>
</evidence>
<organism evidence="1 2">
    <name type="scientific">Streptomyces rameus</name>
    <dbReference type="NCBI Taxonomy" id="68261"/>
    <lineage>
        <taxon>Bacteria</taxon>
        <taxon>Bacillati</taxon>
        <taxon>Actinomycetota</taxon>
        <taxon>Actinomycetes</taxon>
        <taxon>Kitasatosporales</taxon>
        <taxon>Streptomycetaceae</taxon>
        <taxon>Streptomyces</taxon>
    </lineage>
</organism>
<comment type="caution">
    <text evidence="1">The sequence shown here is derived from an EMBL/GenBank/DDBJ whole genome shotgun (WGS) entry which is preliminary data.</text>
</comment>
<reference evidence="2" key="1">
    <citation type="journal article" date="2019" name="Int. J. Syst. Evol. Microbiol.">
        <title>The Global Catalogue of Microorganisms (GCM) 10K type strain sequencing project: providing services to taxonomists for standard genome sequencing and annotation.</title>
        <authorList>
            <consortium name="The Broad Institute Genomics Platform"/>
            <consortium name="The Broad Institute Genome Sequencing Center for Infectious Disease"/>
            <person name="Wu L."/>
            <person name="Ma J."/>
        </authorList>
    </citation>
    <scope>NUCLEOTIDE SEQUENCE [LARGE SCALE GENOMIC DNA]</scope>
    <source>
        <strain evidence="2">JCM 11574</strain>
    </source>
</reference>
<proteinExistence type="predicted"/>
<protein>
    <submittedName>
        <fullName evidence="1">Uncharacterized protein</fullName>
    </submittedName>
</protein>
<name>A0ABP6N2H7_9ACTN</name>
<keyword evidence="2" id="KW-1185">Reference proteome</keyword>
<accession>A0ABP6N2H7</accession>
<dbReference type="EMBL" id="BAAAVM010000023">
    <property type="protein sequence ID" value="GAA3133793.1"/>
    <property type="molecule type" value="Genomic_DNA"/>
</dbReference>
<evidence type="ECO:0000313" key="1">
    <source>
        <dbReference type="EMBL" id="GAA3133793.1"/>
    </source>
</evidence>
<dbReference type="Proteomes" id="UP001500893">
    <property type="component" value="Unassembled WGS sequence"/>
</dbReference>
<sequence>MRTHRPWPARTHRRRLAFFNGALPGGGVLLGEKVRIVLEIEATLQPEGEAAHG</sequence>